<dbReference type="Pfam" id="PF13692">
    <property type="entry name" value="Glyco_trans_1_4"/>
    <property type="match status" value="1"/>
</dbReference>
<evidence type="ECO:0000313" key="2">
    <source>
        <dbReference type="Proteomes" id="UP000053750"/>
    </source>
</evidence>
<dbReference type="SUPFAM" id="SSF53756">
    <property type="entry name" value="UDP-Glycosyltransferase/glycogen phosphorylase"/>
    <property type="match status" value="1"/>
</dbReference>
<sequence length="462" mass="50227">MRNAKPSLLVFSHISSPDYVTGAEKLLFFTMRELIPRYACMLVVSNEGVIAAQARALGIPVVMLNIPIIPSLNLGLPHVPQNIERRMSEPFWPELIALLLRLKPDAVLVNTSVHPLPAIAAKAMGIPVIWTVMEVLQETPHTAACAAFIAGHADRIVGISAATLRPFGNERAERTLLLPPSWREEDLAPDQWPLYRAGLRSQLGIGEEQRLVGFIAGTIYGSKGFHAFMDMAVRLAVRCRCARFLIVGNPMDAGYFEDGLAIARSSGMLDLFRWIRFAERIEQVYPAMDVVVVPSLGAEGFGMTALEGMAFGKPVVSFASGGLSEIHEMTGSAAWSVGTGDVESLTAAVFRLLSDERLLQETGERNRVSAGAAFGIGAYQSRLAAFCESVKDLPVVSTCIVKGSSPVVYKREGDLLRPYSSEKAFLEDGRRWEDVRRVPQPWIAAMPKGEALGRPASGSVPA</sequence>
<dbReference type="OrthoDB" id="2547319at2"/>
<feature type="non-terminal residue" evidence="1">
    <location>
        <position position="462"/>
    </location>
</feature>
<dbReference type="PANTHER" id="PTHR45947">
    <property type="entry name" value="SULFOQUINOVOSYL TRANSFERASE SQD2"/>
    <property type="match status" value="1"/>
</dbReference>
<gene>
    <name evidence="1" type="ORF">BG53_00650</name>
</gene>
<reference evidence="1 2" key="1">
    <citation type="submission" date="2014-02" db="EMBL/GenBank/DDBJ databases">
        <title>Genome sequence of Paenibacillus darwinianus reveals adaptive mechanisms for survival in Antarctic soils.</title>
        <authorList>
            <person name="Dsouza M."/>
            <person name="Taylor M.W."/>
            <person name="Turner S.J."/>
            <person name="Aislabie J."/>
        </authorList>
    </citation>
    <scope>NUCLEOTIDE SEQUENCE [LARGE SCALE GENOMIC DNA]</scope>
    <source>
        <strain evidence="1 2">CE1</strain>
    </source>
</reference>
<dbReference type="RefSeq" id="WP_051587619.1">
    <property type="nucleotide sequence ID" value="NZ_KK082244.1"/>
</dbReference>
<dbReference type="GO" id="GO:0016757">
    <property type="term" value="F:glycosyltransferase activity"/>
    <property type="evidence" value="ECO:0007669"/>
    <property type="project" value="TreeGrafter"/>
</dbReference>
<dbReference type="Proteomes" id="UP000053750">
    <property type="component" value="Unassembled WGS sequence"/>
</dbReference>
<proteinExistence type="predicted"/>
<accession>A0A9W5S1Q1</accession>
<name>A0A9W5S1Q1_9BACL</name>
<comment type="caution">
    <text evidence="1">The sequence shown here is derived from an EMBL/GenBank/DDBJ whole genome shotgun (WGS) entry which is preliminary data.</text>
</comment>
<dbReference type="Gene3D" id="3.40.50.2000">
    <property type="entry name" value="Glycogen Phosphorylase B"/>
    <property type="match status" value="2"/>
</dbReference>
<dbReference type="InterPro" id="IPR050194">
    <property type="entry name" value="Glycosyltransferase_grp1"/>
</dbReference>
<dbReference type="PANTHER" id="PTHR45947:SF3">
    <property type="entry name" value="SULFOQUINOVOSYL TRANSFERASE SQD2"/>
    <property type="match status" value="1"/>
</dbReference>
<protein>
    <submittedName>
        <fullName evidence="1">Glycosyltransferase</fullName>
    </submittedName>
</protein>
<dbReference type="AlphaFoldDB" id="A0A9W5S1Q1"/>
<dbReference type="EMBL" id="JFHU01000108">
    <property type="protein sequence ID" value="EXX89091.1"/>
    <property type="molecule type" value="Genomic_DNA"/>
</dbReference>
<evidence type="ECO:0000313" key="1">
    <source>
        <dbReference type="EMBL" id="EXX89091.1"/>
    </source>
</evidence>
<keyword evidence="2" id="KW-1185">Reference proteome</keyword>
<organism evidence="1 2">
    <name type="scientific">Paenibacillus darwinianus</name>
    <dbReference type="NCBI Taxonomy" id="1380763"/>
    <lineage>
        <taxon>Bacteria</taxon>
        <taxon>Bacillati</taxon>
        <taxon>Bacillota</taxon>
        <taxon>Bacilli</taxon>
        <taxon>Bacillales</taxon>
        <taxon>Paenibacillaceae</taxon>
        <taxon>Paenibacillus</taxon>
    </lineage>
</organism>